<evidence type="ECO:0000256" key="3">
    <source>
        <dbReference type="ARBA" id="ARBA00023163"/>
    </source>
</evidence>
<keyword evidence="2 4" id="KW-0238">DNA-binding</keyword>
<feature type="domain" description="HTH tetR-type" evidence="5">
    <location>
        <begin position="20"/>
        <end position="80"/>
    </location>
</feature>
<dbReference type="PANTHER" id="PTHR30055:SF234">
    <property type="entry name" value="HTH-TYPE TRANSCRIPTIONAL REGULATOR BETI"/>
    <property type="match status" value="1"/>
</dbReference>
<dbReference type="Gene3D" id="1.10.357.10">
    <property type="entry name" value="Tetracycline Repressor, domain 2"/>
    <property type="match status" value="1"/>
</dbReference>
<dbReference type="PROSITE" id="PS01081">
    <property type="entry name" value="HTH_TETR_1"/>
    <property type="match status" value="1"/>
</dbReference>
<dbReference type="InterPro" id="IPR050109">
    <property type="entry name" value="HTH-type_TetR-like_transc_reg"/>
</dbReference>
<dbReference type="PROSITE" id="PS50977">
    <property type="entry name" value="HTH_TETR_2"/>
    <property type="match status" value="1"/>
</dbReference>
<gene>
    <name evidence="6" type="ORF">OG626_02155</name>
</gene>
<sequence length="225" mass="24222">MTDEPNRSVHYREPRQARSAATLARVLQAAEEIASSAGLEEMTISGVAKRAGVAVGSIYRRFEGKEQLVAALTDRMLERREAYVAERLRAAEPSLSGVIDAYADALLQSFADGSNLFPELLRVRGAGAPDRGAHTITEIHRLLLEAAAPYAHEVRRSDPDAALDTVARAVLGACFHNFLRPDPASGDAALSRYADELGAMALAYLLAGDRPAPSMPELSAEPSRR</sequence>
<dbReference type="PRINTS" id="PR00455">
    <property type="entry name" value="HTHTETR"/>
</dbReference>
<keyword evidence="1" id="KW-0805">Transcription regulation</keyword>
<feature type="DNA-binding region" description="H-T-H motif" evidence="4">
    <location>
        <begin position="43"/>
        <end position="62"/>
    </location>
</feature>
<evidence type="ECO:0000313" key="6">
    <source>
        <dbReference type="EMBL" id="WTY93771.1"/>
    </source>
</evidence>
<dbReference type="InterPro" id="IPR023772">
    <property type="entry name" value="DNA-bd_HTH_TetR-type_CS"/>
</dbReference>
<dbReference type="Pfam" id="PF00440">
    <property type="entry name" value="TetR_N"/>
    <property type="match status" value="1"/>
</dbReference>
<evidence type="ECO:0000256" key="2">
    <source>
        <dbReference type="ARBA" id="ARBA00023125"/>
    </source>
</evidence>
<dbReference type="SUPFAM" id="SSF46689">
    <property type="entry name" value="Homeodomain-like"/>
    <property type="match status" value="1"/>
</dbReference>
<evidence type="ECO:0000256" key="4">
    <source>
        <dbReference type="PROSITE-ProRule" id="PRU00335"/>
    </source>
</evidence>
<dbReference type="PANTHER" id="PTHR30055">
    <property type="entry name" value="HTH-TYPE TRANSCRIPTIONAL REGULATOR RUTR"/>
    <property type="match status" value="1"/>
</dbReference>
<organism evidence="6">
    <name type="scientific">Streptomyces sp. NBC_01401</name>
    <dbReference type="NCBI Taxonomy" id="2903854"/>
    <lineage>
        <taxon>Bacteria</taxon>
        <taxon>Bacillati</taxon>
        <taxon>Actinomycetota</taxon>
        <taxon>Actinomycetes</taxon>
        <taxon>Kitasatosporales</taxon>
        <taxon>Streptomycetaceae</taxon>
        <taxon>Streptomyces</taxon>
    </lineage>
</organism>
<proteinExistence type="predicted"/>
<dbReference type="GO" id="GO:0000976">
    <property type="term" value="F:transcription cis-regulatory region binding"/>
    <property type="evidence" value="ECO:0007669"/>
    <property type="project" value="TreeGrafter"/>
</dbReference>
<dbReference type="InterPro" id="IPR001647">
    <property type="entry name" value="HTH_TetR"/>
</dbReference>
<evidence type="ECO:0000259" key="5">
    <source>
        <dbReference type="PROSITE" id="PS50977"/>
    </source>
</evidence>
<dbReference type="InterPro" id="IPR009057">
    <property type="entry name" value="Homeodomain-like_sf"/>
</dbReference>
<dbReference type="EMBL" id="CP109535">
    <property type="protein sequence ID" value="WTY93771.1"/>
    <property type="molecule type" value="Genomic_DNA"/>
</dbReference>
<dbReference type="AlphaFoldDB" id="A0AAU3GNQ2"/>
<accession>A0AAU3GNQ2</accession>
<reference evidence="6" key="1">
    <citation type="submission" date="2022-10" db="EMBL/GenBank/DDBJ databases">
        <title>The complete genomes of actinobacterial strains from the NBC collection.</title>
        <authorList>
            <person name="Joergensen T.S."/>
            <person name="Alvarez Arevalo M."/>
            <person name="Sterndorff E.B."/>
            <person name="Faurdal D."/>
            <person name="Vuksanovic O."/>
            <person name="Mourched A.-S."/>
            <person name="Charusanti P."/>
            <person name="Shaw S."/>
            <person name="Blin K."/>
            <person name="Weber T."/>
        </authorList>
    </citation>
    <scope>NUCLEOTIDE SEQUENCE</scope>
    <source>
        <strain evidence="6">NBC_01401</strain>
    </source>
</reference>
<name>A0AAU3GNQ2_9ACTN</name>
<keyword evidence="3" id="KW-0804">Transcription</keyword>
<evidence type="ECO:0000256" key="1">
    <source>
        <dbReference type="ARBA" id="ARBA00023015"/>
    </source>
</evidence>
<dbReference type="GO" id="GO:0003700">
    <property type="term" value="F:DNA-binding transcription factor activity"/>
    <property type="evidence" value="ECO:0007669"/>
    <property type="project" value="TreeGrafter"/>
</dbReference>
<protein>
    <submittedName>
        <fullName evidence="6">TetR/AcrR family transcriptional regulator</fullName>
    </submittedName>
</protein>